<dbReference type="InterPro" id="IPR020845">
    <property type="entry name" value="AMP-binding_CS"/>
</dbReference>
<dbReference type="GO" id="GO:0008756">
    <property type="term" value="F:o-succinylbenzoate-CoA ligase activity"/>
    <property type="evidence" value="ECO:0007669"/>
    <property type="project" value="UniProtKB-EC"/>
</dbReference>
<proteinExistence type="inferred from homology"/>
<keyword evidence="1 5" id="KW-0474">Menaquinone biosynthesis</keyword>
<comment type="function">
    <text evidence="5">Converts 2-succinylbenzoate (OSB) to 2-succinylbenzoyl-CoA (OSB-CoA).</text>
</comment>
<dbReference type="NCBIfam" id="NF002966">
    <property type="entry name" value="PRK03640.1"/>
    <property type="match status" value="1"/>
</dbReference>
<dbReference type="EMBL" id="CP095074">
    <property type="protein sequence ID" value="UOQ94203.1"/>
    <property type="molecule type" value="Genomic_DNA"/>
</dbReference>
<feature type="domain" description="AMP-dependent synthetase/ligase" evidence="6">
    <location>
        <begin position="8"/>
        <end position="356"/>
    </location>
</feature>
<keyword evidence="9" id="KW-1185">Reference proteome</keyword>
<dbReference type="InterPro" id="IPR025110">
    <property type="entry name" value="AMP-bd_C"/>
</dbReference>
<dbReference type="Pfam" id="PF00501">
    <property type="entry name" value="AMP-binding"/>
    <property type="match status" value="1"/>
</dbReference>
<evidence type="ECO:0000256" key="1">
    <source>
        <dbReference type="ARBA" id="ARBA00022428"/>
    </source>
</evidence>
<dbReference type="InterPro" id="IPR000873">
    <property type="entry name" value="AMP-dep_synth/lig_dom"/>
</dbReference>
<dbReference type="Proteomes" id="UP000831880">
    <property type="component" value="Chromosome"/>
</dbReference>
<dbReference type="PANTHER" id="PTHR43201:SF5">
    <property type="entry name" value="MEDIUM-CHAIN ACYL-COA LIGASE ACSF2, MITOCHONDRIAL"/>
    <property type="match status" value="1"/>
</dbReference>
<dbReference type="PANTHER" id="PTHR43201">
    <property type="entry name" value="ACYL-COA SYNTHETASE"/>
    <property type="match status" value="1"/>
</dbReference>
<comment type="pathway">
    <text evidence="5">Quinol/quinone metabolism; menaquinone biosynthesis.</text>
</comment>
<evidence type="ECO:0000256" key="3">
    <source>
        <dbReference type="ARBA" id="ARBA00022741"/>
    </source>
</evidence>
<protein>
    <recommendedName>
        <fullName evidence="5">2-succinylbenzoate--CoA ligase</fullName>
        <ecNumber evidence="5">6.2.1.26</ecNumber>
    </recommendedName>
    <alternativeName>
        <fullName evidence="5">o-succinylbenzoyl-CoA synthetase</fullName>
        <shortName evidence="5">OSB-CoA synthetase</shortName>
    </alternativeName>
</protein>
<dbReference type="InterPro" id="IPR010192">
    <property type="entry name" value="MenE"/>
</dbReference>
<dbReference type="Gene3D" id="3.30.300.30">
    <property type="match status" value="1"/>
</dbReference>
<sequence>MNEIPHWLEKQNDLQPTKVAIEYGEHQSISYSELREESRKLAKGLMKKGVKSGDHVAILSGSRIEFPVCVHALSYVGAVIVCLNMRLSPEELAFQLTDADVTWFIVDPEFVEKGHKAMQSTTLNEDHIVTMDRLPKAEDSIYLNDHLCLDDVFTMMYTSGTTGKPKAVMHTYGNHWFSAVASALNLGLSASDKWLVCLPLFHIGGFSILMKNVIYGMPIRMLDRFDAKVINNGIRHHGVTIVSVVTVMLQRLMKDLQENSYPASFRCVLLGGGPVPKPLLHKASEKSIPVFQTYGMTETSSQIVTLSPSEALRKLGSAGKALAPATLKIFVDGRIAKPYETGEIHVKGPMVSSGYYKKGHQEAEYLATGDAGYLDEEGFLYVVDRVKDMIISGGENIYPAEVESVLIGIEGVEEVAVTGMVDDEWGEVPAAFIVKKEGTDISFEKMATYCRDHLAPYKIPKQLFIISQLPRNASNKIVRRKLFQSVEGEQGHGH</sequence>
<keyword evidence="4 5" id="KW-0067">ATP-binding</keyword>
<evidence type="ECO:0000256" key="4">
    <source>
        <dbReference type="ARBA" id="ARBA00022840"/>
    </source>
</evidence>
<evidence type="ECO:0000256" key="5">
    <source>
        <dbReference type="HAMAP-Rule" id="MF_00731"/>
    </source>
</evidence>
<accession>A0ABY4H1Z7</accession>
<evidence type="ECO:0000259" key="7">
    <source>
        <dbReference type="Pfam" id="PF13193"/>
    </source>
</evidence>
<organism evidence="8 9">
    <name type="scientific">Halobacillus shinanisalinarum</name>
    <dbReference type="NCBI Taxonomy" id="2932258"/>
    <lineage>
        <taxon>Bacteria</taxon>
        <taxon>Bacillati</taxon>
        <taxon>Bacillota</taxon>
        <taxon>Bacilli</taxon>
        <taxon>Bacillales</taxon>
        <taxon>Bacillaceae</taxon>
        <taxon>Halobacillus</taxon>
    </lineage>
</organism>
<evidence type="ECO:0000259" key="6">
    <source>
        <dbReference type="Pfam" id="PF00501"/>
    </source>
</evidence>
<keyword evidence="3 5" id="KW-0547">Nucleotide-binding</keyword>
<feature type="domain" description="AMP-binding enzyme C-terminal" evidence="7">
    <location>
        <begin position="401"/>
        <end position="476"/>
    </location>
</feature>
<evidence type="ECO:0000256" key="2">
    <source>
        <dbReference type="ARBA" id="ARBA00022598"/>
    </source>
</evidence>
<dbReference type="InterPro" id="IPR042099">
    <property type="entry name" value="ANL_N_sf"/>
</dbReference>
<keyword evidence="2 5" id="KW-0436">Ligase</keyword>
<comment type="catalytic activity">
    <reaction evidence="5">
        <text>2-succinylbenzoate + ATP + CoA = 2-succinylbenzoyl-CoA + AMP + diphosphate</text>
        <dbReference type="Rhea" id="RHEA:17009"/>
        <dbReference type="ChEBI" id="CHEBI:18325"/>
        <dbReference type="ChEBI" id="CHEBI:30616"/>
        <dbReference type="ChEBI" id="CHEBI:33019"/>
        <dbReference type="ChEBI" id="CHEBI:57287"/>
        <dbReference type="ChEBI" id="CHEBI:57364"/>
        <dbReference type="ChEBI" id="CHEBI:456215"/>
        <dbReference type="EC" id="6.2.1.26"/>
    </reaction>
</comment>
<dbReference type="PROSITE" id="PS00455">
    <property type="entry name" value="AMP_BINDING"/>
    <property type="match status" value="1"/>
</dbReference>
<gene>
    <name evidence="5" type="primary">menE</name>
    <name evidence="8" type="ORF">MUO14_04360</name>
</gene>
<dbReference type="Gene3D" id="3.40.50.12780">
    <property type="entry name" value="N-terminal domain of ligase-like"/>
    <property type="match status" value="1"/>
</dbReference>
<dbReference type="InterPro" id="IPR045851">
    <property type="entry name" value="AMP-bd_C_sf"/>
</dbReference>
<dbReference type="Pfam" id="PF13193">
    <property type="entry name" value="AMP-binding_C"/>
    <property type="match status" value="1"/>
</dbReference>
<comment type="pathway">
    <text evidence="5">Quinol/quinone metabolism; 1,4-dihydroxy-2-naphthoate biosynthesis; 1,4-dihydroxy-2-naphthoate from chorismate: step 5/7.</text>
</comment>
<evidence type="ECO:0000313" key="8">
    <source>
        <dbReference type="EMBL" id="UOQ94203.1"/>
    </source>
</evidence>
<reference evidence="8 9" key="1">
    <citation type="submission" date="2022-04" db="EMBL/GenBank/DDBJ databases">
        <title>Halobacillus sp. isolated from saltern.</title>
        <authorList>
            <person name="Won M."/>
            <person name="Lee C.-M."/>
            <person name="Woen H.-Y."/>
            <person name="Kwon S.-W."/>
        </authorList>
    </citation>
    <scope>NUCLEOTIDE SEQUENCE [LARGE SCALE GENOMIC DNA]</scope>
    <source>
        <strain evidence="8 9">SSTM10-2</strain>
    </source>
</reference>
<dbReference type="HAMAP" id="MF_00731">
    <property type="entry name" value="MenE"/>
    <property type="match status" value="1"/>
</dbReference>
<dbReference type="NCBIfam" id="TIGR01923">
    <property type="entry name" value="menE"/>
    <property type="match status" value="1"/>
</dbReference>
<evidence type="ECO:0000313" key="9">
    <source>
        <dbReference type="Proteomes" id="UP000831880"/>
    </source>
</evidence>
<name>A0ABY4H1Z7_9BACI</name>
<comment type="similarity">
    <text evidence="5">Belongs to the ATP-dependent AMP-binding enzyme family. MenE subfamily.</text>
</comment>
<dbReference type="RefSeq" id="WP_244753851.1">
    <property type="nucleotide sequence ID" value="NZ_CP095074.1"/>
</dbReference>
<dbReference type="SUPFAM" id="SSF56801">
    <property type="entry name" value="Acetyl-CoA synthetase-like"/>
    <property type="match status" value="1"/>
</dbReference>
<dbReference type="EC" id="6.2.1.26" evidence="5"/>